<dbReference type="GO" id="GO:0003684">
    <property type="term" value="F:damaged DNA binding"/>
    <property type="evidence" value="ECO:0007669"/>
    <property type="project" value="InterPro"/>
</dbReference>
<evidence type="ECO:0000313" key="2">
    <source>
        <dbReference type="EMBL" id="MBB6695948.1"/>
    </source>
</evidence>
<reference evidence="2 3" key="1">
    <citation type="submission" date="2020-08" db="EMBL/GenBank/DDBJ databases">
        <title>Cohnella phylogeny.</title>
        <authorList>
            <person name="Dunlap C."/>
        </authorList>
    </citation>
    <scope>NUCLEOTIDE SEQUENCE [LARGE SCALE GENOMIC DNA]</scope>
    <source>
        <strain evidence="2 3">DSM 25239</strain>
    </source>
</reference>
<organism evidence="2 3">
    <name type="scientific">Cohnella xylanilytica</name>
    <dbReference type="NCBI Taxonomy" id="557555"/>
    <lineage>
        <taxon>Bacteria</taxon>
        <taxon>Bacillati</taxon>
        <taxon>Bacillota</taxon>
        <taxon>Bacilli</taxon>
        <taxon>Bacillales</taxon>
        <taxon>Paenibacillaceae</taxon>
        <taxon>Cohnella</taxon>
    </lineage>
</organism>
<gene>
    <name evidence="2" type="ORF">H7B90_31620</name>
</gene>
<protein>
    <recommendedName>
        <fullName evidence="1">DNA polymerase Y-family little finger domain-containing protein</fullName>
    </recommendedName>
</protein>
<keyword evidence="3" id="KW-1185">Reference proteome</keyword>
<name>A0A841UAD8_9BACL</name>
<proteinExistence type="predicted"/>
<sequence length="100" mass="11590">MCELIGQRAPELKVGDVILARIQGADFDQPIGFYRQMKMDESTNTTKHSYVSAIQLFEEHWGMYPVRKVAVGITQLMKEDEYQLQPPRISMSFLTMLMEM</sequence>
<feature type="domain" description="DNA polymerase Y-family little finger" evidence="1">
    <location>
        <begin position="15"/>
        <end position="84"/>
    </location>
</feature>
<dbReference type="Pfam" id="PF11799">
    <property type="entry name" value="IMS_C"/>
    <property type="match status" value="1"/>
</dbReference>
<comment type="caution">
    <text evidence="2">The sequence shown here is derived from an EMBL/GenBank/DDBJ whole genome shotgun (WGS) entry which is preliminary data.</text>
</comment>
<accession>A0A841UAD8</accession>
<dbReference type="Proteomes" id="UP000553776">
    <property type="component" value="Unassembled WGS sequence"/>
</dbReference>
<dbReference type="EMBL" id="JACJVR010000151">
    <property type="protein sequence ID" value="MBB6695948.1"/>
    <property type="molecule type" value="Genomic_DNA"/>
</dbReference>
<evidence type="ECO:0000313" key="3">
    <source>
        <dbReference type="Proteomes" id="UP000553776"/>
    </source>
</evidence>
<dbReference type="InterPro" id="IPR017961">
    <property type="entry name" value="DNA_pol_Y-fam_little_finger"/>
</dbReference>
<dbReference type="GO" id="GO:0006281">
    <property type="term" value="P:DNA repair"/>
    <property type="evidence" value="ECO:0007669"/>
    <property type="project" value="InterPro"/>
</dbReference>
<dbReference type="AlphaFoldDB" id="A0A841UAD8"/>
<evidence type="ECO:0000259" key="1">
    <source>
        <dbReference type="Pfam" id="PF11799"/>
    </source>
</evidence>